<reference evidence="9" key="1">
    <citation type="submission" date="2025-08" db="UniProtKB">
        <authorList>
            <consortium name="RefSeq"/>
        </authorList>
    </citation>
    <scope>IDENTIFICATION</scope>
    <source>
        <strain evidence="9">Quisiro</strain>
        <tissue evidence="9">Liver</tissue>
    </source>
</reference>
<gene>
    <name evidence="9" type="primary">fam162a</name>
</gene>
<dbReference type="CTD" id="26355"/>
<evidence type="ECO:0000256" key="3">
    <source>
        <dbReference type="ARBA" id="ARBA00022692"/>
    </source>
</evidence>
<feature type="region of interest" description="Disordered" evidence="6">
    <location>
        <begin position="27"/>
        <end position="51"/>
    </location>
</feature>
<dbReference type="FunCoup" id="A0A2I4AQA2">
    <property type="interactions" value="1569"/>
</dbReference>
<evidence type="ECO:0000256" key="7">
    <source>
        <dbReference type="SAM" id="Phobius"/>
    </source>
</evidence>
<protein>
    <submittedName>
        <fullName evidence="9">Protein FAM162B</fullName>
    </submittedName>
</protein>
<dbReference type="STRING" id="52670.A0A2I4AQA2"/>
<dbReference type="InterPro" id="IPR009432">
    <property type="entry name" value="DUF1075"/>
</dbReference>
<keyword evidence="4 7" id="KW-1133">Transmembrane helix</keyword>
<name>A0A2I4AQA2_AUSLI</name>
<evidence type="ECO:0000256" key="2">
    <source>
        <dbReference type="ARBA" id="ARBA00007363"/>
    </source>
</evidence>
<evidence type="ECO:0000313" key="9">
    <source>
        <dbReference type="RefSeq" id="XP_013857663.1"/>
    </source>
</evidence>
<organism evidence="8 9">
    <name type="scientific">Austrofundulus limnaeus</name>
    <name type="common">Annual killifish</name>
    <dbReference type="NCBI Taxonomy" id="52670"/>
    <lineage>
        <taxon>Eukaryota</taxon>
        <taxon>Metazoa</taxon>
        <taxon>Chordata</taxon>
        <taxon>Craniata</taxon>
        <taxon>Vertebrata</taxon>
        <taxon>Euteleostomi</taxon>
        <taxon>Actinopterygii</taxon>
        <taxon>Neopterygii</taxon>
        <taxon>Teleostei</taxon>
        <taxon>Neoteleostei</taxon>
        <taxon>Acanthomorphata</taxon>
        <taxon>Ovalentaria</taxon>
        <taxon>Atherinomorphae</taxon>
        <taxon>Cyprinodontiformes</taxon>
        <taxon>Rivulidae</taxon>
        <taxon>Austrofundulus</taxon>
    </lineage>
</organism>
<dbReference type="InParanoid" id="A0A2I4AQA2"/>
<feature type="compositionally biased region" description="Low complexity" evidence="6">
    <location>
        <begin position="32"/>
        <end position="45"/>
    </location>
</feature>
<accession>A0A2I4AQA2</accession>
<evidence type="ECO:0000313" key="8">
    <source>
        <dbReference type="Proteomes" id="UP000192220"/>
    </source>
</evidence>
<evidence type="ECO:0000256" key="5">
    <source>
        <dbReference type="ARBA" id="ARBA00023136"/>
    </source>
</evidence>
<evidence type="ECO:0000256" key="6">
    <source>
        <dbReference type="SAM" id="MobiDB-lite"/>
    </source>
</evidence>
<dbReference type="PANTHER" id="PTHR13674:SF5">
    <property type="entry name" value="UPF0389 PROTEIN CG9231"/>
    <property type="match status" value="1"/>
</dbReference>
<comment type="similarity">
    <text evidence="2">Belongs to the UPF0389 family.</text>
</comment>
<dbReference type="KEGG" id="alim:106513400"/>
<dbReference type="RefSeq" id="XP_013857663.1">
    <property type="nucleotide sequence ID" value="XM_014002209.1"/>
</dbReference>
<proteinExistence type="inferred from homology"/>
<keyword evidence="8" id="KW-1185">Reference proteome</keyword>
<evidence type="ECO:0000256" key="1">
    <source>
        <dbReference type="ARBA" id="ARBA00004167"/>
    </source>
</evidence>
<dbReference type="OrthoDB" id="8193498at2759"/>
<evidence type="ECO:0000256" key="4">
    <source>
        <dbReference type="ARBA" id="ARBA00022989"/>
    </source>
</evidence>
<comment type="subcellular location">
    <subcellularLocation>
        <location evidence="1">Membrane</location>
        <topology evidence="1">Single-pass membrane protein</topology>
    </subcellularLocation>
</comment>
<keyword evidence="5 7" id="KW-0472">Membrane</keyword>
<dbReference type="PANTHER" id="PTHR13674">
    <property type="entry name" value="GROWTH AND TRANSFORMATION-DEPENDENT PROTEIN"/>
    <property type="match status" value="1"/>
</dbReference>
<keyword evidence="3 7" id="KW-0812">Transmembrane</keyword>
<feature type="transmembrane region" description="Helical" evidence="7">
    <location>
        <begin position="93"/>
        <end position="112"/>
    </location>
</feature>
<dbReference type="Proteomes" id="UP000192220">
    <property type="component" value="Unplaced"/>
</dbReference>
<dbReference type="Pfam" id="PF06388">
    <property type="entry name" value="DUF1075"/>
    <property type="match status" value="1"/>
</dbReference>
<dbReference type="GO" id="GO:0016020">
    <property type="term" value="C:membrane"/>
    <property type="evidence" value="ECO:0007669"/>
    <property type="project" value="UniProtKB-SubCell"/>
</dbReference>
<sequence>MNLVRPRLSVRNLLGQRIRGMCSNKLQETKAEASPAASAQESHPQLQVPGLRPSRMDKKMLVWTGRFKSVDQIPDFVSFRTIDAARDKMRIKVANGMIVLTLIGCVVMVISGKRAAARHESLVAYNLEKKARWREEHEKEMKAQ</sequence>
<dbReference type="AlphaFoldDB" id="A0A2I4AQA2"/>